<evidence type="ECO:0000256" key="1">
    <source>
        <dbReference type="ARBA" id="ARBA00004123"/>
    </source>
</evidence>
<dbReference type="EMBL" id="KZ308144">
    <property type="protein sequence ID" value="KAG8222778.1"/>
    <property type="molecule type" value="Genomic_DNA"/>
</dbReference>
<sequence length="373" mass="40607">MGVTVLQHYPMTENKTGAQVVDLLTKRVVALGAVQSGQFIVDCETYTSVPSLGAQRAVHVLHNSEQPASVFSLLETPGTAQGANNVGGGGGLPSETCKGLLPQDSAPPWIYGFLKVHKPRTPLRPIVRAVNDPTYLLAEYLARLLALIVGHNKHYVQDSAEFVKTLANLKLDPNDILASQNQIHNGNRKITASHSSSNKPDGSMGQSVYKKPTHTDLYLNGGNPGQTQGKLIPLVADALFDLLMMKMTNIYKSKIQTKVEARGPRFVYGGHGMGGFGSNSPAVEGDFLVKLGTVTMGTNFKGVLIEVEYRPCVIPSACWDMMREFLQGFLGSCVSSSPPQYLQGRMNEVYTPMDTIHQYLEHFTAYRKATGIR</sequence>
<accession>A0A8K0JYT2</accession>
<dbReference type="GO" id="GO:0016592">
    <property type="term" value="C:mediator complex"/>
    <property type="evidence" value="ECO:0007669"/>
    <property type="project" value="InterPro"/>
</dbReference>
<comment type="subunit">
    <text evidence="6">Component of the Mediator complex.</text>
</comment>
<evidence type="ECO:0000256" key="6">
    <source>
        <dbReference type="RuleBase" id="RU364152"/>
    </source>
</evidence>
<evidence type="ECO:0000256" key="3">
    <source>
        <dbReference type="ARBA" id="ARBA00019690"/>
    </source>
</evidence>
<evidence type="ECO:0000256" key="5">
    <source>
        <dbReference type="ARBA" id="ARBA00031954"/>
    </source>
</evidence>
<keyword evidence="9" id="KW-1185">Reference proteome</keyword>
<comment type="subcellular location">
    <subcellularLocation>
        <location evidence="1 6">Nucleus</location>
    </subcellularLocation>
</comment>
<proteinExistence type="inferred from homology"/>
<keyword evidence="6" id="KW-0010">Activator</keyword>
<name>A0A8K0JYT2_LADFU</name>
<dbReference type="Pfam" id="PF08612">
    <property type="entry name" value="Med20"/>
    <property type="match status" value="1"/>
</dbReference>
<evidence type="ECO:0000313" key="9">
    <source>
        <dbReference type="Proteomes" id="UP000792457"/>
    </source>
</evidence>
<dbReference type="InterPro" id="IPR013921">
    <property type="entry name" value="Mediator_Med20"/>
</dbReference>
<keyword evidence="4 6" id="KW-0539">Nucleus</keyword>
<organism evidence="8 9">
    <name type="scientific">Ladona fulva</name>
    <name type="common">Scarce chaser dragonfly</name>
    <name type="synonym">Libellula fulva</name>
    <dbReference type="NCBI Taxonomy" id="123851"/>
    <lineage>
        <taxon>Eukaryota</taxon>
        <taxon>Metazoa</taxon>
        <taxon>Ecdysozoa</taxon>
        <taxon>Arthropoda</taxon>
        <taxon>Hexapoda</taxon>
        <taxon>Insecta</taxon>
        <taxon>Pterygota</taxon>
        <taxon>Palaeoptera</taxon>
        <taxon>Odonata</taxon>
        <taxon>Epiprocta</taxon>
        <taxon>Anisoptera</taxon>
        <taxon>Libelluloidea</taxon>
        <taxon>Libellulidae</taxon>
        <taxon>Ladona</taxon>
    </lineage>
</organism>
<comment type="function">
    <text evidence="6">Component of the Mediator complex, a coactivator involved in the regulated transcription of nearly all RNA polymerase II-dependent genes. Mediator functions as a bridge to convey information from gene-specific regulatory proteins to the basal RNA polymerase II transcription machinery. Mediator is recruited to promoters by direct interactions with regulatory proteins and serves as a scaffold for the assembly of a functional preinitiation complex with RNA polymerase II and the general transcription factors.</text>
</comment>
<dbReference type="Proteomes" id="UP000792457">
    <property type="component" value="Unassembled WGS sequence"/>
</dbReference>
<comment type="similarity">
    <text evidence="2 6">Belongs to the Mediator complex subunit 20 family.</text>
</comment>
<dbReference type="AlphaFoldDB" id="A0A8K0JYT2"/>
<keyword evidence="6" id="KW-0804">Transcription</keyword>
<dbReference type="GO" id="GO:0006357">
    <property type="term" value="P:regulation of transcription by RNA polymerase II"/>
    <property type="evidence" value="ECO:0007669"/>
    <property type="project" value="InterPro"/>
</dbReference>
<evidence type="ECO:0000256" key="4">
    <source>
        <dbReference type="ARBA" id="ARBA00023242"/>
    </source>
</evidence>
<evidence type="ECO:0000256" key="7">
    <source>
        <dbReference type="SAM" id="MobiDB-lite"/>
    </source>
</evidence>
<dbReference type="GO" id="GO:0003713">
    <property type="term" value="F:transcription coactivator activity"/>
    <property type="evidence" value="ECO:0007669"/>
    <property type="project" value="TreeGrafter"/>
</dbReference>
<evidence type="ECO:0000313" key="8">
    <source>
        <dbReference type="EMBL" id="KAG8222778.1"/>
    </source>
</evidence>
<dbReference type="PANTHER" id="PTHR12465:SF0">
    <property type="entry name" value="MEDIATOR OF RNA POLYMERASE II TRANSCRIPTION SUBUNIT 20"/>
    <property type="match status" value="1"/>
</dbReference>
<feature type="compositionally biased region" description="Polar residues" evidence="7">
    <location>
        <begin position="182"/>
        <end position="206"/>
    </location>
</feature>
<gene>
    <name evidence="6" type="primary">MED20</name>
    <name evidence="8" type="ORF">J437_LFUL006789</name>
</gene>
<reference evidence="8" key="2">
    <citation type="submission" date="2017-10" db="EMBL/GenBank/DDBJ databases">
        <title>Ladona fulva Genome sequencing and assembly.</title>
        <authorList>
            <person name="Murali S."/>
            <person name="Richards S."/>
            <person name="Bandaranaike D."/>
            <person name="Bellair M."/>
            <person name="Blankenburg K."/>
            <person name="Chao H."/>
            <person name="Dinh H."/>
            <person name="Doddapaneni H."/>
            <person name="Dugan-Rocha S."/>
            <person name="Elkadiri S."/>
            <person name="Gnanaolivu R."/>
            <person name="Hernandez B."/>
            <person name="Skinner E."/>
            <person name="Javaid M."/>
            <person name="Lee S."/>
            <person name="Li M."/>
            <person name="Ming W."/>
            <person name="Munidasa M."/>
            <person name="Muniz J."/>
            <person name="Nguyen L."/>
            <person name="Hughes D."/>
            <person name="Osuji N."/>
            <person name="Pu L.-L."/>
            <person name="Puazo M."/>
            <person name="Qu C."/>
            <person name="Quiroz J."/>
            <person name="Raj R."/>
            <person name="Weissenberger G."/>
            <person name="Xin Y."/>
            <person name="Zou X."/>
            <person name="Han Y."/>
            <person name="Worley K."/>
            <person name="Muzny D."/>
            <person name="Gibbs R."/>
        </authorList>
    </citation>
    <scope>NUCLEOTIDE SEQUENCE</scope>
    <source>
        <strain evidence="8">Sampled in the wild</strain>
    </source>
</reference>
<evidence type="ECO:0000256" key="2">
    <source>
        <dbReference type="ARBA" id="ARBA00010743"/>
    </source>
</evidence>
<comment type="caution">
    <text evidence="8">The sequence shown here is derived from an EMBL/GenBank/DDBJ whole genome shotgun (WGS) entry which is preliminary data.</text>
</comment>
<dbReference type="PANTHER" id="PTHR12465">
    <property type="entry name" value="UBIQUITIN SPECIFIC PROTEASE HOMOLOG 49"/>
    <property type="match status" value="1"/>
</dbReference>
<dbReference type="OrthoDB" id="1854899at2759"/>
<feature type="region of interest" description="Disordered" evidence="7">
    <location>
        <begin position="182"/>
        <end position="207"/>
    </location>
</feature>
<reference evidence="8" key="1">
    <citation type="submission" date="2013-04" db="EMBL/GenBank/DDBJ databases">
        <authorList>
            <person name="Qu J."/>
            <person name="Murali S.C."/>
            <person name="Bandaranaike D."/>
            <person name="Bellair M."/>
            <person name="Blankenburg K."/>
            <person name="Chao H."/>
            <person name="Dinh H."/>
            <person name="Doddapaneni H."/>
            <person name="Downs B."/>
            <person name="Dugan-Rocha S."/>
            <person name="Elkadiri S."/>
            <person name="Gnanaolivu R.D."/>
            <person name="Hernandez B."/>
            <person name="Javaid M."/>
            <person name="Jayaseelan J.C."/>
            <person name="Lee S."/>
            <person name="Li M."/>
            <person name="Ming W."/>
            <person name="Munidasa M."/>
            <person name="Muniz J."/>
            <person name="Nguyen L."/>
            <person name="Ongeri F."/>
            <person name="Osuji N."/>
            <person name="Pu L.-L."/>
            <person name="Puazo M."/>
            <person name="Qu C."/>
            <person name="Quiroz J."/>
            <person name="Raj R."/>
            <person name="Weissenberger G."/>
            <person name="Xin Y."/>
            <person name="Zou X."/>
            <person name="Han Y."/>
            <person name="Richards S."/>
            <person name="Worley K."/>
            <person name="Muzny D."/>
            <person name="Gibbs R."/>
        </authorList>
    </citation>
    <scope>NUCLEOTIDE SEQUENCE</scope>
    <source>
        <strain evidence="8">Sampled in the wild</strain>
    </source>
</reference>
<keyword evidence="6" id="KW-0805">Transcription regulation</keyword>
<protein>
    <recommendedName>
        <fullName evidence="3 6">Mediator of RNA polymerase II transcription subunit 20</fullName>
    </recommendedName>
    <alternativeName>
        <fullName evidence="5 6">Mediator complex subunit 20</fullName>
    </alternativeName>
</protein>